<gene>
    <name evidence="2" type="ORF">KI387_023964</name>
</gene>
<name>A0AA38LCA7_TAXCH</name>
<dbReference type="AlphaFoldDB" id="A0AA38LCA7"/>
<feature type="compositionally biased region" description="Basic and acidic residues" evidence="1">
    <location>
        <begin position="220"/>
        <end position="252"/>
    </location>
</feature>
<sequence length="323" mass="36749">MLSRFASSSSTQQEAWEKQPEGPTESKGKGKEKTMLGPTAQVKRKFFVFKMPIEGTKGTLEPPKELEQTITPTPHSSSLKRFLVLSMMLLEDDKVYGILQRGSIHYSIEGKIKTIGLPVAFRSKFLKQCTIIVLILNKMNNIQHSPDCVCPSCPWRVEIFLCQFAGFSLTPPAWESLELGKPLMWEKIVQPSEERRTKMDVPAKGQKEEMVIGGYAHMEETPNRGVEEREDKDERDNESTIVKEAEEKKEVAPKATKAKQPIEEVARVRVKKSAQEGEEAHKGLKEVERAKEEERQRKKELREGREVALKATKAWSKEETARV</sequence>
<comment type="caution">
    <text evidence="2">The sequence shown here is derived from an EMBL/GenBank/DDBJ whole genome shotgun (WGS) entry which is preliminary data.</text>
</comment>
<protein>
    <submittedName>
        <fullName evidence="2">Uncharacterized protein</fullName>
    </submittedName>
</protein>
<reference evidence="2 3" key="1">
    <citation type="journal article" date="2021" name="Nat. Plants">
        <title>The Taxus genome provides insights into paclitaxel biosynthesis.</title>
        <authorList>
            <person name="Xiong X."/>
            <person name="Gou J."/>
            <person name="Liao Q."/>
            <person name="Li Y."/>
            <person name="Zhou Q."/>
            <person name="Bi G."/>
            <person name="Li C."/>
            <person name="Du R."/>
            <person name="Wang X."/>
            <person name="Sun T."/>
            <person name="Guo L."/>
            <person name="Liang H."/>
            <person name="Lu P."/>
            <person name="Wu Y."/>
            <person name="Zhang Z."/>
            <person name="Ro D.K."/>
            <person name="Shang Y."/>
            <person name="Huang S."/>
            <person name="Yan J."/>
        </authorList>
    </citation>
    <scope>NUCLEOTIDE SEQUENCE [LARGE SCALE GENOMIC DNA]</scope>
    <source>
        <strain evidence="2">Ta-2019</strain>
    </source>
</reference>
<feature type="compositionally biased region" description="Basic and acidic residues" evidence="1">
    <location>
        <begin position="271"/>
        <end position="308"/>
    </location>
</feature>
<feature type="compositionally biased region" description="Polar residues" evidence="1">
    <location>
        <begin position="1"/>
        <end position="14"/>
    </location>
</feature>
<dbReference type="Proteomes" id="UP000824469">
    <property type="component" value="Unassembled WGS sequence"/>
</dbReference>
<feature type="region of interest" description="Disordered" evidence="1">
    <location>
        <begin position="1"/>
        <end position="35"/>
    </location>
</feature>
<dbReference type="EMBL" id="JAHRHJ020000005">
    <property type="protein sequence ID" value="KAH9315337.1"/>
    <property type="molecule type" value="Genomic_DNA"/>
</dbReference>
<keyword evidence="3" id="KW-1185">Reference proteome</keyword>
<evidence type="ECO:0000313" key="2">
    <source>
        <dbReference type="EMBL" id="KAH9315337.1"/>
    </source>
</evidence>
<evidence type="ECO:0000256" key="1">
    <source>
        <dbReference type="SAM" id="MobiDB-lite"/>
    </source>
</evidence>
<organism evidence="2 3">
    <name type="scientific">Taxus chinensis</name>
    <name type="common">Chinese yew</name>
    <name type="synonym">Taxus wallichiana var. chinensis</name>
    <dbReference type="NCBI Taxonomy" id="29808"/>
    <lineage>
        <taxon>Eukaryota</taxon>
        <taxon>Viridiplantae</taxon>
        <taxon>Streptophyta</taxon>
        <taxon>Embryophyta</taxon>
        <taxon>Tracheophyta</taxon>
        <taxon>Spermatophyta</taxon>
        <taxon>Pinopsida</taxon>
        <taxon>Pinidae</taxon>
        <taxon>Conifers II</taxon>
        <taxon>Cupressales</taxon>
        <taxon>Taxaceae</taxon>
        <taxon>Taxus</taxon>
    </lineage>
</organism>
<proteinExistence type="predicted"/>
<evidence type="ECO:0000313" key="3">
    <source>
        <dbReference type="Proteomes" id="UP000824469"/>
    </source>
</evidence>
<feature type="region of interest" description="Disordered" evidence="1">
    <location>
        <begin position="271"/>
        <end position="323"/>
    </location>
</feature>
<accession>A0AA38LCA7</accession>
<feature type="region of interest" description="Disordered" evidence="1">
    <location>
        <begin position="220"/>
        <end position="259"/>
    </location>
</feature>
<feature type="compositionally biased region" description="Basic and acidic residues" evidence="1">
    <location>
        <begin position="15"/>
        <end position="34"/>
    </location>
</feature>